<dbReference type="PROSITE" id="PS50011">
    <property type="entry name" value="PROTEIN_KINASE_DOM"/>
    <property type="match status" value="1"/>
</dbReference>
<evidence type="ECO:0000313" key="2">
    <source>
        <dbReference type="Proteomes" id="UP001652625"/>
    </source>
</evidence>
<gene>
    <name evidence="3" type="primary">LOC136085720</name>
</gene>
<organism evidence="2 3">
    <name type="scientific">Hydra vulgaris</name>
    <name type="common">Hydra</name>
    <name type="synonym">Hydra attenuata</name>
    <dbReference type="NCBI Taxonomy" id="6087"/>
    <lineage>
        <taxon>Eukaryota</taxon>
        <taxon>Metazoa</taxon>
        <taxon>Cnidaria</taxon>
        <taxon>Hydrozoa</taxon>
        <taxon>Hydroidolina</taxon>
        <taxon>Anthoathecata</taxon>
        <taxon>Aplanulata</taxon>
        <taxon>Hydridae</taxon>
        <taxon>Hydra</taxon>
    </lineage>
</organism>
<proteinExistence type="predicted"/>
<dbReference type="Pfam" id="PF07714">
    <property type="entry name" value="PK_Tyr_Ser-Thr"/>
    <property type="match status" value="2"/>
</dbReference>
<dbReference type="RefSeq" id="XP_065663137.1">
    <property type="nucleotide sequence ID" value="XM_065807065.1"/>
</dbReference>
<dbReference type="PANTHER" id="PTHR24416">
    <property type="entry name" value="TYROSINE-PROTEIN KINASE RECEPTOR"/>
    <property type="match status" value="1"/>
</dbReference>
<protein>
    <submittedName>
        <fullName evidence="3">Fibroblast growth factor receptor 4-like</fullName>
    </submittedName>
</protein>
<dbReference type="Gene3D" id="1.10.510.10">
    <property type="entry name" value="Transferase(Phosphotransferase) domain 1"/>
    <property type="match status" value="1"/>
</dbReference>
<reference evidence="3" key="1">
    <citation type="submission" date="2025-08" db="UniProtKB">
        <authorList>
            <consortium name="RefSeq"/>
        </authorList>
    </citation>
    <scope>IDENTIFICATION</scope>
</reference>
<dbReference type="Gene3D" id="3.30.200.20">
    <property type="entry name" value="Phosphorylase Kinase, domain 1"/>
    <property type="match status" value="1"/>
</dbReference>
<sequence length="233" mass="27843">MNIDSTDLSELNDFAEEMNLMKENGYHKNIVSLIACSTVKKSLRLIVEYMEHGDLFNYLRKRQTNQYLFKFLAKINDGDTRKYFFNGKKVKISDFGLTRKINDEFNYMSKKKRCLPVKWMSVEAIFDQLFKSFSDVYDIMLQYWNEDPLQRLTFKTLRKYFDKVMSQGDCYLNFEMDQNTSPLFSSYKTDNYNCNTMEDSVFLKSLLVKSIEELKKLRDKSNTPLRDWYTSFV</sequence>
<dbReference type="PANTHER" id="PTHR24416:SF611">
    <property type="entry name" value="TYROSINE-PROTEIN KINASE TRANSMEMBRANE RECEPTOR ROR"/>
    <property type="match status" value="1"/>
</dbReference>
<dbReference type="InterPro" id="IPR011009">
    <property type="entry name" value="Kinase-like_dom_sf"/>
</dbReference>
<accession>A0ABM4CMT8</accession>
<keyword evidence="2" id="KW-1185">Reference proteome</keyword>
<name>A0ABM4CMT8_HYDVU</name>
<dbReference type="SUPFAM" id="SSF56112">
    <property type="entry name" value="Protein kinase-like (PK-like)"/>
    <property type="match status" value="1"/>
</dbReference>
<dbReference type="InterPro" id="IPR050122">
    <property type="entry name" value="RTK"/>
</dbReference>
<dbReference type="Proteomes" id="UP001652625">
    <property type="component" value="Chromosome 10"/>
</dbReference>
<dbReference type="InterPro" id="IPR000719">
    <property type="entry name" value="Prot_kinase_dom"/>
</dbReference>
<evidence type="ECO:0000313" key="3">
    <source>
        <dbReference type="RefSeq" id="XP_065663137.1"/>
    </source>
</evidence>
<evidence type="ECO:0000259" key="1">
    <source>
        <dbReference type="PROSITE" id="PS50011"/>
    </source>
</evidence>
<dbReference type="GeneID" id="136085720"/>
<feature type="domain" description="Protein kinase" evidence="1">
    <location>
        <begin position="1"/>
        <end position="233"/>
    </location>
</feature>
<dbReference type="InterPro" id="IPR001245">
    <property type="entry name" value="Ser-Thr/Tyr_kinase_cat_dom"/>
</dbReference>